<dbReference type="Proteomes" id="UP000326396">
    <property type="component" value="Linkage Group LG19"/>
</dbReference>
<evidence type="ECO:0000313" key="1">
    <source>
        <dbReference type="EMBL" id="KAD4888337.1"/>
    </source>
</evidence>
<evidence type="ECO:0000313" key="2">
    <source>
        <dbReference type="Proteomes" id="UP000326396"/>
    </source>
</evidence>
<dbReference type="AlphaFoldDB" id="A0A5N6NJC8"/>
<protein>
    <submittedName>
        <fullName evidence="1">Uncharacterized protein</fullName>
    </submittedName>
</protein>
<dbReference type="EMBL" id="SZYD01000011">
    <property type="protein sequence ID" value="KAD4888337.1"/>
    <property type="molecule type" value="Genomic_DNA"/>
</dbReference>
<organism evidence="1 2">
    <name type="scientific">Mikania micrantha</name>
    <name type="common">bitter vine</name>
    <dbReference type="NCBI Taxonomy" id="192012"/>
    <lineage>
        <taxon>Eukaryota</taxon>
        <taxon>Viridiplantae</taxon>
        <taxon>Streptophyta</taxon>
        <taxon>Embryophyta</taxon>
        <taxon>Tracheophyta</taxon>
        <taxon>Spermatophyta</taxon>
        <taxon>Magnoliopsida</taxon>
        <taxon>eudicotyledons</taxon>
        <taxon>Gunneridae</taxon>
        <taxon>Pentapetalae</taxon>
        <taxon>asterids</taxon>
        <taxon>campanulids</taxon>
        <taxon>Asterales</taxon>
        <taxon>Asteraceae</taxon>
        <taxon>Asteroideae</taxon>
        <taxon>Heliantheae alliance</taxon>
        <taxon>Eupatorieae</taxon>
        <taxon>Mikania</taxon>
    </lineage>
</organism>
<sequence length="111" mass="12650">MAATTDFISATNHRRSSYLVGCMSPSCVPVHEEYTLISSGTRGSNRRSLRWKKLMKKMIDDSRKSIYGASKPVIFRYDAVSYSQNFDEGNRSDEYYMYGSTFSQALRESSS</sequence>
<name>A0A5N6NJC8_9ASTR</name>
<gene>
    <name evidence="1" type="ORF">E3N88_20410</name>
</gene>
<comment type="caution">
    <text evidence="1">The sequence shown here is derived from an EMBL/GenBank/DDBJ whole genome shotgun (WGS) entry which is preliminary data.</text>
</comment>
<proteinExistence type="predicted"/>
<accession>A0A5N6NJC8</accession>
<reference evidence="1 2" key="1">
    <citation type="submission" date="2019-05" db="EMBL/GenBank/DDBJ databases">
        <title>Mikania micrantha, genome provides insights into the molecular mechanism of rapid growth.</title>
        <authorList>
            <person name="Liu B."/>
        </authorList>
    </citation>
    <scope>NUCLEOTIDE SEQUENCE [LARGE SCALE GENOMIC DNA]</scope>
    <source>
        <strain evidence="1">NLD-2019</strain>
        <tissue evidence="1">Leaf</tissue>
    </source>
</reference>
<keyword evidence="2" id="KW-1185">Reference proteome</keyword>
<dbReference type="OrthoDB" id="692779at2759"/>